<dbReference type="EMBL" id="LAZR01066569">
    <property type="protein sequence ID" value="KKK53317.1"/>
    <property type="molecule type" value="Genomic_DNA"/>
</dbReference>
<accession>A0A0F8W928</accession>
<protein>
    <submittedName>
        <fullName evidence="1">Uncharacterized protein</fullName>
    </submittedName>
</protein>
<name>A0A0F8W928_9ZZZZ</name>
<gene>
    <name evidence="1" type="ORF">LCGC14_3095990</name>
</gene>
<proteinExistence type="predicted"/>
<sequence>MAAEMRNPFATARPRQFVAYFHYVGWSNLSFGFHINVRYPNLELHLPAGFIKVGWVSTKTDEELAHCRSFGLKWSL</sequence>
<organism evidence="1">
    <name type="scientific">marine sediment metagenome</name>
    <dbReference type="NCBI Taxonomy" id="412755"/>
    <lineage>
        <taxon>unclassified sequences</taxon>
        <taxon>metagenomes</taxon>
        <taxon>ecological metagenomes</taxon>
    </lineage>
</organism>
<comment type="caution">
    <text evidence="1">The sequence shown here is derived from an EMBL/GenBank/DDBJ whole genome shotgun (WGS) entry which is preliminary data.</text>
</comment>
<dbReference type="AlphaFoldDB" id="A0A0F8W928"/>
<reference evidence="1" key="1">
    <citation type="journal article" date="2015" name="Nature">
        <title>Complex archaea that bridge the gap between prokaryotes and eukaryotes.</title>
        <authorList>
            <person name="Spang A."/>
            <person name="Saw J.H."/>
            <person name="Jorgensen S.L."/>
            <person name="Zaremba-Niedzwiedzka K."/>
            <person name="Martijn J."/>
            <person name="Lind A.E."/>
            <person name="van Eijk R."/>
            <person name="Schleper C."/>
            <person name="Guy L."/>
            <person name="Ettema T.J."/>
        </authorList>
    </citation>
    <scope>NUCLEOTIDE SEQUENCE</scope>
</reference>
<evidence type="ECO:0000313" key="1">
    <source>
        <dbReference type="EMBL" id="KKK53317.1"/>
    </source>
</evidence>